<dbReference type="Proteomes" id="UP000262825">
    <property type="component" value="Unassembled WGS sequence"/>
</dbReference>
<keyword evidence="7 11" id="KW-0853">WD repeat</keyword>
<reference evidence="13" key="1">
    <citation type="submission" date="2018-06" db="EMBL/GenBank/DDBJ databases">
        <authorList>
            <person name="Guldener U."/>
        </authorList>
    </citation>
    <scope>NUCLEOTIDE SEQUENCE [LARGE SCALE GENOMIC DNA]</scope>
    <source>
        <strain evidence="13">UTAD17</strain>
    </source>
</reference>
<keyword evidence="6" id="KW-0963">Cytoplasm</keyword>
<feature type="repeat" description="WD" evidence="11">
    <location>
        <begin position="618"/>
        <end position="659"/>
    </location>
</feature>
<feature type="repeat" description="WD" evidence="11">
    <location>
        <begin position="98"/>
        <end position="140"/>
    </location>
</feature>
<organism evidence="12 13">
    <name type="scientific">Saccharomycodes ludwigii</name>
    <dbReference type="NCBI Taxonomy" id="36035"/>
    <lineage>
        <taxon>Eukaryota</taxon>
        <taxon>Fungi</taxon>
        <taxon>Dikarya</taxon>
        <taxon>Ascomycota</taxon>
        <taxon>Saccharomycotina</taxon>
        <taxon>Saccharomycetes</taxon>
        <taxon>Saccharomycodales</taxon>
        <taxon>Saccharomycodaceae</taxon>
        <taxon>Saccharomycodes</taxon>
    </lineage>
</organism>
<evidence type="ECO:0000256" key="5">
    <source>
        <dbReference type="ARBA" id="ARBA00020267"/>
    </source>
</evidence>
<sequence>MSVTSEAIFIGANHQSQISDYNKARGIVAYGAGSIIALWKPLEASLKGVFLTLKGHTSLITCVRFISNNILISACEDKLIKIWKFDETNDHVQCCQTIDHYQHSITCLTTSRSLGNIFVTGSTDGSLSIWTLNKESTLFELKHEFTVKRGVFPLTVSLQTISEQDTEENLPFILAVGGTSVNLFIYSFELNTSTQELSDFKQAAVMEGHEDWIKSLDIRKNGPGSYLLASGSQDRYIRLWKLSVNEEERESPGKLTLLSNKKYMFEIGESTKVTFNFEALIMGHDDWVSSIQWHESKLQLLACTADTAVMVWEPDELSGVWICSSRLGELSSKGASTATGSVGGFWSCLWFTNESNEYILTNGKTGSFRMWSRSAFDGEDRFKSDNDWIPRLGITGSTKPVTDVAWSSNGYLLSTSLDQTTRLFSKWIYNADGSERKYPDSWFEFARPQIHGYDMICVEPISDTRFVSAGDEKILRSFDEPRGVAQLLAKFSGLRSNEEIMPESASLPVLGLSNKAVTDDPDSSLTDLDPNEMETDDNKNISYAILSELQSPPLEDQLQRHTLWPEIEKLYGHGYEIVCADVSPDKKLIGSACRSNTYEHATIRVFDTDSWLQIKPALPFHDLTVTRVRFSKDNKHLLSVSRDRRWAVWSRNEDNTFTLKCKNEKPHTRIIWDCDWCPLSFADAFVTASRDKTIKIWKSEGADYTLWGSIKLSEPITAISVLDQTINTKIVIVAGCESGAISVYTFDSSFQKVLDFDISLTPSERIGRIRWKPYNKATDKRLFLAAASSDHSCRIYSLDVNAFRL</sequence>
<evidence type="ECO:0000256" key="2">
    <source>
        <dbReference type="ARBA" id="ARBA00004496"/>
    </source>
</evidence>
<feature type="repeat" description="WD" evidence="11">
    <location>
        <begin position="53"/>
        <end position="93"/>
    </location>
</feature>
<evidence type="ECO:0000256" key="11">
    <source>
        <dbReference type="PROSITE-ProRule" id="PRU00221"/>
    </source>
</evidence>
<evidence type="ECO:0000313" key="13">
    <source>
        <dbReference type="Proteomes" id="UP000262825"/>
    </source>
</evidence>
<dbReference type="PROSITE" id="PS50082">
    <property type="entry name" value="WD_REPEATS_2"/>
    <property type="match status" value="5"/>
</dbReference>
<dbReference type="GO" id="GO:0002098">
    <property type="term" value="P:tRNA wobble uridine modification"/>
    <property type="evidence" value="ECO:0007669"/>
    <property type="project" value="InterPro"/>
</dbReference>
<feature type="repeat" description="WD" evidence="11">
    <location>
        <begin position="281"/>
        <end position="313"/>
    </location>
</feature>
<proteinExistence type="inferred from homology"/>
<dbReference type="UniPathway" id="UPA00988"/>
<keyword evidence="9" id="KW-0677">Repeat</keyword>
<dbReference type="PANTHER" id="PTHR44111">
    <property type="entry name" value="ELONGATOR COMPLEX PROTEIN 2"/>
    <property type="match status" value="1"/>
</dbReference>
<evidence type="ECO:0000256" key="7">
    <source>
        <dbReference type="ARBA" id="ARBA00022574"/>
    </source>
</evidence>
<keyword evidence="13" id="KW-1185">Reference proteome</keyword>
<protein>
    <recommendedName>
        <fullName evidence="5">Elongator complex protein 2</fullName>
    </recommendedName>
</protein>
<dbReference type="EMBL" id="UFAJ01000289">
    <property type="protein sequence ID" value="SSD60177.1"/>
    <property type="molecule type" value="Genomic_DNA"/>
</dbReference>
<dbReference type="SMART" id="SM00320">
    <property type="entry name" value="WD40"/>
    <property type="match status" value="10"/>
</dbReference>
<dbReference type="FunFam" id="2.130.10.10:FF:000400">
    <property type="entry name" value="Elongator acetyltransferase complex subunit 2"/>
    <property type="match status" value="1"/>
</dbReference>
<dbReference type="GO" id="GO:0033588">
    <property type="term" value="C:elongator holoenzyme complex"/>
    <property type="evidence" value="ECO:0007669"/>
    <property type="project" value="InterPro"/>
</dbReference>
<comment type="similarity">
    <text evidence="4">Belongs to the WD repeat ELP2 family.</text>
</comment>
<accession>A0A376B645</accession>
<dbReference type="PANTHER" id="PTHR44111:SF1">
    <property type="entry name" value="ELONGATOR COMPLEX PROTEIN 2"/>
    <property type="match status" value="1"/>
</dbReference>
<dbReference type="PROSITE" id="PS50294">
    <property type="entry name" value="WD_REPEATS_REGION"/>
    <property type="match status" value="3"/>
</dbReference>
<comment type="subcellular location">
    <subcellularLocation>
        <location evidence="2">Cytoplasm</location>
    </subcellularLocation>
    <subcellularLocation>
        <location evidence="1">Nucleus</location>
    </subcellularLocation>
</comment>
<dbReference type="GO" id="GO:0005737">
    <property type="term" value="C:cytoplasm"/>
    <property type="evidence" value="ECO:0007669"/>
    <property type="project" value="UniProtKB-SubCell"/>
</dbReference>
<dbReference type="InterPro" id="IPR036322">
    <property type="entry name" value="WD40_repeat_dom_sf"/>
</dbReference>
<dbReference type="Gene3D" id="2.130.10.10">
    <property type="entry name" value="YVTN repeat-like/Quinoprotein amine dehydrogenase"/>
    <property type="match status" value="3"/>
</dbReference>
<comment type="pathway">
    <text evidence="3">tRNA modification; 5-methoxycarbonylmethyl-2-thiouridine-tRNA biosynthesis.</text>
</comment>
<evidence type="ECO:0000256" key="3">
    <source>
        <dbReference type="ARBA" id="ARBA00005043"/>
    </source>
</evidence>
<dbReference type="GO" id="GO:0005634">
    <property type="term" value="C:nucleus"/>
    <property type="evidence" value="ECO:0007669"/>
    <property type="project" value="UniProtKB-SubCell"/>
</dbReference>
<name>A0A376B645_9ASCO</name>
<evidence type="ECO:0000256" key="1">
    <source>
        <dbReference type="ARBA" id="ARBA00004123"/>
    </source>
</evidence>
<gene>
    <name evidence="12" type="ORF">SCODWIG_01938</name>
</gene>
<keyword evidence="8" id="KW-0819">tRNA processing</keyword>
<evidence type="ECO:0000313" key="12">
    <source>
        <dbReference type="EMBL" id="SSD60177.1"/>
    </source>
</evidence>
<dbReference type="InterPro" id="IPR015943">
    <property type="entry name" value="WD40/YVTN_repeat-like_dom_sf"/>
</dbReference>
<feature type="repeat" description="WD" evidence="11">
    <location>
        <begin position="206"/>
        <end position="250"/>
    </location>
</feature>
<dbReference type="Pfam" id="PF00400">
    <property type="entry name" value="WD40"/>
    <property type="match status" value="7"/>
</dbReference>
<dbReference type="AlphaFoldDB" id="A0A376B645"/>
<dbReference type="InterPro" id="IPR001680">
    <property type="entry name" value="WD40_rpt"/>
</dbReference>
<dbReference type="InterPro" id="IPR037289">
    <property type="entry name" value="Elp2"/>
</dbReference>
<evidence type="ECO:0000256" key="8">
    <source>
        <dbReference type="ARBA" id="ARBA00022694"/>
    </source>
</evidence>
<evidence type="ECO:0000256" key="9">
    <source>
        <dbReference type="ARBA" id="ARBA00022737"/>
    </source>
</evidence>
<dbReference type="PRINTS" id="PR00320">
    <property type="entry name" value="GPROTEINBRPT"/>
</dbReference>
<dbReference type="InterPro" id="IPR020472">
    <property type="entry name" value="WD40_PAC1"/>
</dbReference>
<evidence type="ECO:0000256" key="10">
    <source>
        <dbReference type="ARBA" id="ARBA00023242"/>
    </source>
</evidence>
<dbReference type="SUPFAM" id="SSF50978">
    <property type="entry name" value="WD40 repeat-like"/>
    <property type="match status" value="2"/>
</dbReference>
<evidence type="ECO:0000256" key="6">
    <source>
        <dbReference type="ARBA" id="ARBA00022490"/>
    </source>
</evidence>
<dbReference type="VEuPathDB" id="FungiDB:SCODWIG_01938"/>
<evidence type="ECO:0000256" key="4">
    <source>
        <dbReference type="ARBA" id="ARBA00005881"/>
    </source>
</evidence>
<keyword evidence="10" id="KW-0539">Nucleus</keyword>